<organism evidence="1 2">
    <name type="scientific">Litoribrevibacter albus</name>
    <dbReference type="NCBI Taxonomy" id="1473156"/>
    <lineage>
        <taxon>Bacteria</taxon>
        <taxon>Pseudomonadati</taxon>
        <taxon>Pseudomonadota</taxon>
        <taxon>Gammaproteobacteria</taxon>
        <taxon>Oceanospirillales</taxon>
        <taxon>Oceanospirillaceae</taxon>
        <taxon>Litoribrevibacter</taxon>
    </lineage>
</organism>
<dbReference type="PANTHER" id="PTHR37828:SF1">
    <property type="entry name" value="YCII-RELATED DOMAIN-CONTAINING PROTEIN"/>
    <property type="match status" value="1"/>
</dbReference>
<name>A0AA37S799_9GAMM</name>
<protein>
    <recommendedName>
        <fullName evidence="3">YCII-related domain-containing protein</fullName>
    </recommendedName>
</protein>
<evidence type="ECO:0008006" key="3">
    <source>
        <dbReference type="Google" id="ProtNLM"/>
    </source>
</evidence>
<dbReference type="InterPro" id="IPR011008">
    <property type="entry name" value="Dimeric_a/b-barrel"/>
</dbReference>
<dbReference type="Proteomes" id="UP001161389">
    <property type="component" value="Unassembled WGS sequence"/>
</dbReference>
<dbReference type="Gene3D" id="3.30.70.1060">
    <property type="entry name" value="Dimeric alpha+beta barrel"/>
    <property type="match status" value="1"/>
</dbReference>
<gene>
    <name evidence="1" type="ORF">GCM10007876_08980</name>
</gene>
<reference evidence="1" key="2">
    <citation type="submission" date="2023-01" db="EMBL/GenBank/DDBJ databases">
        <title>Draft genome sequence of Litoribrevibacter albus strain NBRC 110071.</title>
        <authorList>
            <person name="Sun Q."/>
            <person name="Mori K."/>
        </authorList>
    </citation>
    <scope>NUCLEOTIDE SEQUENCE</scope>
    <source>
        <strain evidence="1">NBRC 110071</strain>
    </source>
</reference>
<dbReference type="SUPFAM" id="SSF54909">
    <property type="entry name" value="Dimeric alpha+beta barrel"/>
    <property type="match status" value="1"/>
</dbReference>
<evidence type="ECO:0000313" key="1">
    <source>
        <dbReference type="EMBL" id="GLQ30420.1"/>
    </source>
</evidence>
<reference evidence="1" key="1">
    <citation type="journal article" date="2014" name="Int. J. Syst. Evol. Microbiol.">
        <title>Complete genome sequence of Corynebacterium casei LMG S-19264T (=DSM 44701T), isolated from a smear-ripened cheese.</title>
        <authorList>
            <consortium name="US DOE Joint Genome Institute (JGI-PGF)"/>
            <person name="Walter F."/>
            <person name="Albersmeier A."/>
            <person name="Kalinowski J."/>
            <person name="Ruckert C."/>
        </authorList>
    </citation>
    <scope>NUCLEOTIDE SEQUENCE</scope>
    <source>
        <strain evidence="1">NBRC 110071</strain>
    </source>
</reference>
<dbReference type="AlphaFoldDB" id="A0AA37S799"/>
<comment type="caution">
    <text evidence="1">The sequence shown here is derived from an EMBL/GenBank/DDBJ whole genome shotgun (WGS) entry which is preliminary data.</text>
</comment>
<keyword evidence="2" id="KW-1185">Reference proteome</keyword>
<dbReference type="PANTHER" id="PTHR37828">
    <property type="entry name" value="GSR2449 PROTEIN"/>
    <property type="match status" value="1"/>
</dbReference>
<evidence type="ECO:0000313" key="2">
    <source>
        <dbReference type="Proteomes" id="UP001161389"/>
    </source>
</evidence>
<dbReference type="EMBL" id="BSNM01000003">
    <property type="protein sequence ID" value="GLQ30420.1"/>
    <property type="molecule type" value="Genomic_DNA"/>
</dbReference>
<dbReference type="RefSeq" id="WP_284379264.1">
    <property type="nucleotide sequence ID" value="NZ_BSNM01000003.1"/>
</dbReference>
<proteinExistence type="predicted"/>
<accession>A0AA37S799</accession>
<sequence>MYIVTLKFSVNKSNAPQFMEGHKAWIEQGIKDGVFALVGSLPDIGGGIIAHNVSRDELEQRVKDDPFVAEQVVTADIMEFLPNRADERLSFLLPQG</sequence>